<accession>A0A2X4WU31</accession>
<dbReference type="KEGG" id="blen:NCTC4824_03077"/>
<protein>
    <recommendedName>
        <fullName evidence="4">Holin</fullName>
    </recommendedName>
</protein>
<sequence length="99" mass="11149">MEHFPIIHTNFWDAIIAVPTVLILTQIIKLLLPIPRVYIPTVASVLGLIFSIFIAHRFNFWAGVFMGFFYANAAVGVYASLKTAIITYRHSGEKQSNKP</sequence>
<feature type="transmembrane region" description="Helical" evidence="1">
    <location>
        <begin position="60"/>
        <end position="81"/>
    </location>
</feature>
<keyword evidence="3" id="KW-1185">Reference proteome</keyword>
<feature type="transmembrane region" description="Helical" evidence="1">
    <location>
        <begin position="6"/>
        <end position="25"/>
    </location>
</feature>
<reference evidence="2 3" key="1">
    <citation type="submission" date="2018-06" db="EMBL/GenBank/DDBJ databases">
        <authorList>
            <consortium name="Pathogen Informatics"/>
            <person name="Doyle S."/>
        </authorList>
    </citation>
    <scope>NUCLEOTIDE SEQUENCE [LARGE SCALE GENOMIC DNA]</scope>
    <source>
        <strain evidence="2 3">NCTC4824</strain>
    </source>
</reference>
<dbReference type="Proteomes" id="UP000249134">
    <property type="component" value="Chromosome 1"/>
</dbReference>
<dbReference type="EMBL" id="LS483476">
    <property type="protein sequence ID" value="SQI61160.1"/>
    <property type="molecule type" value="Genomic_DNA"/>
</dbReference>
<dbReference type="STRING" id="1348624.GCA_001591545_03934"/>
<proteinExistence type="predicted"/>
<evidence type="ECO:0008006" key="4">
    <source>
        <dbReference type="Google" id="ProtNLM"/>
    </source>
</evidence>
<evidence type="ECO:0000313" key="3">
    <source>
        <dbReference type="Proteomes" id="UP000249134"/>
    </source>
</evidence>
<keyword evidence="1" id="KW-0812">Transmembrane</keyword>
<gene>
    <name evidence="2" type="ORF">NCTC4824_03077</name>
</gene>
<name>A0A2X4WU31_LEDLE</name>
<keyword evidence="1" id="KW-1133">Transmembrane helix</keyword>
<evidence type="ECO:0000256" key="1">
    <source>
        <dbReference type="SAM" id="Phobius"/>
    </source>
</evidence>
<keyword evidence="1" id="KW-0472">Membrane</keyword>
<dbReference type="RefSeq" id="WP_066146361.1">
    <property type="nucleotide sequence ID" value="NZ_JARSRL010000004.1"/>
</dbReference>
<feature type="transmembrane region" description="Helical" evidence="1">
    <location>
        <begin position="37"/>
        <end position="54"/>
    </location>
</feature>
<dbReference type="AlphaFoldDB" id="A0A2X4WU31"/>
<evidence type="ECO:0000313" key="2">
    <source>
        <dbReference type="EMBL" id="SQI61160.1"/>
    </source>
</evidence>
<organism evidence="2 3">
    <name type="scientific">Lederbergia lenta</name>
    <name type="common">Bacillus lentus</name>
    <dbReference type="NCBI Taxonomy" id="1467"/>
    <lineage>
        <taxon>Bacteria</taxon>
        <taxon>Bacillati</taxon>
        <taxon>Bacillota</taxon>
        <taxon>Bacilli</taxon>
        <taxon>Bacillales</taxon>
        <taxon>Bacillaceae</taxon>
        <taxon>Lederbergia</taxon>
    </lineage>
</organism>